<dbReference type="OrthoDB" id="3211582at2759"/>
<keyword evidence="3" id="KW-1185">Reference proteome</keyword>
<dbReference type="Proteomes" id="UP000215289">
    <property type="component" value="Unassembled WGS sequence"/>
</dbReference>
<feature type="region of interest" description="Disordered" evidence="1">
    <location>
        <begin position="142"/>
        <end position="168"/>
    </location>
</feature>
<feature type="compositionally biased region" description="Basic residues" evidence="1">
    <location>
        <begin position="147"/>
        <end position="168"/>
    </location>
</feature>
<evidence type="ECO:0000313" key="2">
    <source>
        <dbReference type="EMBL" id="RLL95246.1"/>
    </source>
</evidence>
<accession>A0A229WXX9</accession>
<protein>
    <submittedName>
        <fullName evidence="2">Uncharacterized protein</fullName>
    </submittedName>
</protein>
<name>A0A229WXX9_9EURO</name>
<proteinExistence type="predicted"/>
<reference evidence="2 3" key="1">
    <citation type="submission" date="2018-08" db="EMBL/GenBank/DDBJ databases">
        <title>Draft genome sequences of two Aspergillus turcosus clinical strains isolated from bronchoalveolar lavage fluid: one azole-susceptible and the other azole-resistant.</title>
        <authorList>
            <person name="Parent-Michaud M."/>
            <person name="Dufresne P.J."/>
            <person name="Fournier E."/>
            <person name="Martineau C."/>
            <person name="Moreira S."/>
            <person name="Perkins V."/>
            <person name="De Repentigny L."/>
            <person name="Dufresne S.F."/>
        </authorList>
    </citation>
    <scope>NUCLEOTIDE SEQUENCE [LARGE SCALE GENOMIC DNA]</scope>
    <source>
        <strain evidence="2">HMR AF 1038</strain>
    </source>
</reference>
<feature type="compositionally biased region" description="Low complexity" evidence="1">
    <location>
        <begin position="62"/>
        <end position="82"/>
    </location>
</feature>
<sequence length="168" mass="18570">MNEALVLVYHQANEEQSYPIKLSVSSSKNNMPLFNRNSVSSSSSSARSIEEPNQRSHGLFGGRNSHSSHSPRRSSGSYSSGHTQRRGLLGRHHEDPSIAAAKEQVLRAESAEKAADRALRGSRMAVREAKDHVKRLENEAAEEARLAKHKQSQARSISKRAKPLGRHV</sequence>
<feature type="region of interest" description="Disordered" evidence="1">
    <location>
        <begin position="33"/>
        <end position="112"/>
    </location>
</feature>
<dbReference type="AlphaFoldDB" id="A0A229WXX9"/>
<feature type="compositionally biased region" description="Low complexity" evidence="1">
    <location>
        <begin position="38"/>
        <end position="47"/>
    </location>
</feature>
<gene>
    <name evidence="2" type="ORF">CFD26_100784</name>
</gene>
<dbReference type="EMBL" id="NIDN02000161">
    <property type="protein sequence ID" value="RLL95246.1"/>
    <property type="molecule type" value="Genomic_DNA"/>
</dbReference>
<evidence type="ECO:0000256" key="1">
    <source>
        <dbReference type="SAM" id="MobiDB-lite"/>
    </source>
</evidence>
<evidence type="ECO:0000313" key="3">
    <source>
        <dbReference type="Proteomes" id="UP000215289"/>
    </source>
</evidence>
<organism evidence="2 3">
    <name type="scientific">Aspergillus turcosus</name>
    <dbReference type="NCBI Taxonomy" id="1245748"/>
    <lineage>
        <taxon>Eukaryota</taxon>
        <taxon>Fungi</taxon>
        <taxon>Dikarya</taxon>
        <taxon>Ascomycota</taxon>
        <taxon>Pezizomycotina</taxon>
        <taxon>Eurotiomycetes</taxon>
        <taxon>Eurotiomycetidae</taxon>
        <taxon>Eurotiales</taxon>
        <taxon>Aspergillaceae</taxon>
        <taxon>Aspergillus</taxon>
        <taxon>Aspergillus subgen. Fumigati</taxon>
    </lineage>
</organism>
<comment type="caution">
    <text evidence="2">The sequence shown here is derived from an EMBL/GenBank/DDBJ whole genome shotgun (WGS) entry which is preliminary data.</text>
</comment>